<accession>A0AAW1MQY9</accession>
<evidence type="ECO:0000313" key="3">
    <source>
        <dbReference type="Proteomes" id="UP001443914"/>
    </source>
</evidence>
<dbReference type="Proteomes" id="UP001443914">
    <property type="component" value="Unassembled WGS sequence"/>
</dbReference>
<dbReference type="EMBL" id="JBDFQZ010000002">
    <property type="protein sequence ID" value="KAK9750100.1"/>
    <property type="molecule type" value="Genomic_DNA"/>
</dbReference>
<organism evidence="2 3">
    <name type="scientific">Saponaria officinalis</name>
    <name type="common">Common soapwort</name>
    <name type="synonym">Lychnis saponaria</name>
    <dbReference type="NCBI Taxonomy" id="3572"/>
    <lineage>
        <taxon>Eukaryota</taxon>
        <taxon>Viridiplantae</taxon>
        <taxon>Streptophyta</taxon>
        <taxon>Embryophyta</taxon>
        <taxon>Tracheophyta</taxon>
        <taxon>Spermatophyta</taxon>
        <taxon>Magnoliopsida</taxon>
        <taxon>eudicotyledons</taxon>
        <taxon>Gunneridae</taxon>
        <taxon>Pentapetalae</taxon>
        <taxon>Caryophyllales</taxon>
        <taxon>Caryophyllaceae</taxon>
        <taxon>Caryophylleae</taxon>
        <taxon>Saponaria</taxon>
    </lineage>
</organism>
<evidence type="ECO:0000256" key="1">
    <source>
        <dbReference type="SAM" id="MobiDB-lite"/>
    </source>
</evidence>
<evidence type="ECO:0000313" key="2">
    <source>
        <dbReference type="EMBL" id="KAK9750100.1"/>
    </source>
</evidence>
<proteinExistence type="predicted"/>
<sequence length="99" mass="11600">MLDVITLRSGMSYESPKMPSERVEVEDETDLEHINHKSFCKLPKALKHRLLDRAVLSSSEPQNIRKRQKLLRKVSSIERRRSSNELQMARTSQRVIRLS</sequence>
<dbReference type="AlphaFoldDB" id="A0AAW1MQY9"/>
<protein>
    <submittedName>
        <fullName evidence="2">Uncharacterized protein</fullName>
    </submittedName>
</protein>
<feature type="region of interest" description="Disordered" evidence="1">
    <location>
        <begin position="1"/>
        <end position="21"/>
    </location>
</feature>
<keyword evidence="3" id="KW-1185">Reference proteome</keyword>
<name>A0AAW1MQY9_SAPOF</name>
<gene>
    <name evidence="2" type="ORF">RND81_02G173300</name>
</gene>
<reference evidence="2" key="1">
    <citation type="submission" date="2024-03" db="EMBL/GenBank/DDBJ databases">
        <title>WGS assembly of Saponaria officinalis var. Norfolk2.</title>
        <authorList>
            <person name="Jenkins J."/>
            <person name="Shu S."/>
            <person name="Grimwood J."/>
            <person name="Barry K."/>
            <person name="Goodstein D."/>
            <person name="Schmutz J."/>
            <person name="Leebens-Mack J."/>
            <person name="Osbourn A."/>
        </authorList>
    </citation>
    <scope>NUCLEOTIDE SEQUENCE [LARGE SCALE GENOMIC DNA]</scope>
    <source>
        <strain evidence="2">JIC</strain>
    </source>
</reference>
<comment type="caution">
    <text evidence="2">The sequence shown here is derived from an EMBL/GenBank/DDBJ whole genome shotgun (WGS) entry which is preliminary data.</text>
</comment>